<sequence length="340" mass="37568">MKGRWLLANRDFLVRDLVRDYCTVFQSLSAQRQRFEQAGAVSYSALRDLLGEAMRKGVFWRLKDTSHLLFRNAPAHSDIAPVDTPGPISQADTLGLTPQGNGEYSPASATDPAESKQIEALLRHANNLLPGGTAGQHALEALIDWSIGYAFHECVKLREDAFQNQHYANRLAQIARHDAVTADMYNPLRGLVGQTAESSSRELSRISHVLSHGLRMLAQYLAVEKHNTHLARWLASEEHLARQAFGANYVTLLDALYGPEHELLYLLAARDFLEAGRREPAVALLEGANERGLLRCEGHDLLLRLHAEAGAQGTGADICAACGKREGFPCLPYLHPLETH</sequence>
<gene>
    <name evidence="2" type="ORF">HNQ38_002704</name>
</gene>
<protein>
    <submittedName>
        <fullName evidence="2">Uncharacterized protein</fullName>
    </submittedName>
</protein>
<feature type="compositionally biased region" description="Polar residues" evidence="1">
    <location>
        <begin position="90"/>
        <end position="102"/>
    </location>
</feature>
<comment type="caution">
    <text evidence="2">The sequence shown here is derived from an EMBL/GenBank/DDBJ whole genome shotgun (WGS) entry which is preliminary data.</text>
</comment>
<name>A0A7W8FG34_9BACT</name>
<accession>A0A7W8FG34</accession>
<evidence type="ECO:0000313" key="2">
    <source>
        <dbReference type="EMBL" id="MBB5144588.1"/>
    </source>
</evidence>
<reference evidence="2 3" key="1">
    <citation type="submission" date="2020-08" db="EMBL/GenBank/DDBJ databases">
        <title>Genomic Encyclopedia of Type Strains, Phase IV (KMG-IV): sequencing the most valuable type-strain genomes for metagenomic binning, comparative biology and taxonomic classification.</title>
        <authorList>
            <person name="Goeker M."/>
        </authorList>
    </citation>
    <scope>NUCLEOTIDE SEQUENCE [LARGE SCALE GENOMIC DNA]</scope>
    <source>
        <strain evidence="2 3">DSM 11275</strain>
    </source>
</reference>
<proteinExistence type="predicted"/>
<dbReference type="RefSeq" id="WP_183721874.1">
    <property type="nucleotide sequence ID" value="NZ_JACHGO010000009.1"/>
</dbReference>
<dbReference type="Proteomes" id="UP000539075">
    <property type="component" value="Unassembled WGS sequence"/>
</dbReference>
<dbReference type="AlphaFoldDB" id="A0A7W8FG34"/>
<keyword evidence="3" id="KW-1185">Reference proteome</keyword>
<feature type="region of interest" description="Disordered" evidence="1">
    <location>
        <begin position="80"/>
        <end position="110"/>
    </location>
</feature>
<organism evidence="2 3">
    <name type="scientific">Desulfovibrio intestinalis</name>
    <dbReference type="NCBI Taxonomy" id="58621"/>
    <lineage>
        <taxon>Bacteria</taxon>
        <taxon>Pseudomonadati</taxon>
        <taxon>Thermodesulfobacteriota</taxon>
        <taxon>Desulfovibrionia</taxon>
        <taxon>Desulfovibrionales</taxon>
        <taxon>Desulfovibrionaceae</taxon>
        <taxon>Desulfovibrio</taxon>
    </lineage>
</organism>
<evidence type="ECO:0000313" key="3">
    <source>
        <dbReference type="Proteomes" id="UP000539075"/>
    </source>
</evidence>
<evidence type="ECO:0000256" key="1">
    <source>
        <dbReference type="SAM" id="MobiDB-lite"/>
    </source>
</evidence>
<dbReference type="EMBL" id="JACHGO010000009">
    <property type="protein sequence ID" value="MBB5144588.1"/>
    <property type="molecule type" value="Genomic_DNA"/>
</dbReference>